<reference evidence="1" key="1">
    <citation type="submission" date="2022-04" db="EMBL/GenBank/DDBJ databases">
        <title>Carnegiea gigantea Genome sequencing and assembly v2.</title>
        <authorList>
            <person name="Copetti D."/>
            <person name="Sanderson M.J."/>
            <person name="Burquez A."/>
            <person name="Wojciechowski M.F."/>
        </authorList>
    </citation>
    <scope>NUCLEOTIDE SEQUENCE</scope>
    <source>
        <strain evidence="1">SGP5-SGP5p</strain>
        <tissue evidence="1">Aerial part</tissue>
    </source>
</reference>
<sequence>MGKRKREALPLPEYKTHKNKKAGTTNMNSMRTFLRQANLKIKRSILSFSFNILADFRGKSLCTALPSCTTSHGRTLPCLCHDLLPLLPCLLTPSSPVTPPPFSFPACNVDTSSRVENVPIYAILAPLLHPPLPPSQQHIICNPLTSSIRYMSSMAMPSTMPFAGGQQVEVFIYVTAFNEELLTKKDNPQKGVPTSSALVLIMCERRDMKTKRGKTFKGLYENAKPKKKE</sequence>
<name>A0A9Q1K072_9CARY</name>
<accession>A0A9Q1K072</accession>
<protein>
    <submittedName>
        <fullName evidence="1">Uncharacterized protein</fullName>
    </submittedName>
</protein>
<dbReference type="Proteomes" id="UP001153076">
    <property type="component" value="Unassembled WGS sequence"/>
</dbReference>
<evidence type="ECO:0000313" key="1">
    <source>
        <dbReference type="EMBL" id="KAJ8434073.1"/>
    </source>
</evidence>
<gene>
    <name evidence="1" type="ORF">Cgig2_007588</name>
</gene>
<comment type="caution">
    <text evidence="1">The sequence shown here is derived from an EMBL/GenBank/DDBJ whole genome shotgun (WGS) entry which is preliminary data.</text>
</comment>
<keyword evidence="2" id="KW-1185">Reference proteome</keyword>
<organism evidence="1 2">
    <name type="scientific">Carnegiea gigantea</name>
    <dbReference type="NCBI Taxonomy" id="171969"/>
    <lineage>
        <taxon>Eukaryota</taxon>
        <taxon>Viridiplantae</taxon>
        <taxon>Streptophyta</taxon>
        <taxon>Embryophyta</taxon>
        <taxon>Tracheophyta</taxon>
        <taxon>Spermatophyta</taxon>
        <taxon>Magnoliopsida</taxon>
        <taxon>eudicotyledons</taxon>
        <taxon>Gunneridae</taxon>
        <taxon>Pentapetalae</taxon>
        <taxon>Caryophyllales</taxon>
        <taxon>Cactineae</taxon>
        <taxon>Cactaceae</taxon>
        <taxon>Cactoideae</taxon>
        <taxon>Echinocereeae</taxon>
        <taxon>Carnegiea</taxon>
    </lineage>
</organism>
<dbReference type="AlphaFoldDB" id="A0A9Q1K072"/>
<proteinExistence type="predicted"/>
<dbReference type="EMBL" id="JAKOGI010000501">
    <property type="protein sequence ID" value="KAJ8434073.1"/>
    <property type="molecule type" value="Genomic_DNA"/>
</dbReference>
<evidence type="ECO:0000313" key="2">
    <source>
        <dbReference type="Proteomes" id="UP001153076"/>
    </source>
</evidence>